<keyword evidence="2" id="KW-1185">Reference proteome</keyword>
<accession>A0ABT2EKQ8</accession>
<comment type="caution">
    <text evidence="1">The sequence shown here is derived from an EMBL/GenBank/DDBJ whole genome shotgun (WGS) entry which is preliminary data.</text>
</comment>
<sequence>MGQETWSTKMVKRRDGETVKGRSGEITHYALRFMHCASRITLHALRITHYAYTLSSPMPYSSAYLGHLW</sequence>
<protein>
    <submittedName>
        <fullName evidence="1">Uncharacterized protein</fullName>
    </submittedName>
</protein>
<dbReference type="EMBL" id="JANUCP010000002">
    <property type="protein sequence ID" value="MCS3918529.1"/>
    <property type="molecule type" value="Genomic_DNA"/>
</dbReference>
<proteinExistence type="predicted"/>
<reference evidence="1 2" key="1">
    <citation type="submission" date="2022-08" db="EMBL/GenBank/DDBJ databases">
        <title>Bacterial and archaeal communities from various locations to study Microbial Dark Matter (Phase II).</title>
        <authorList>
            <person name="Stepanauskas R."/>
        </authorList>
    </citation>
    <scope>NUCLEOTIDE SEQUENCE [LARGE SCALE GENOMIC DNA]</scope>
    <source>
        <strain evidence="1 2">PD1</strain>
    </source>
</reference>
<organism evidence="1 2">
    <name type="scientific">Candidatus Fervidibacter sacchari</name>
    <dbReference type="NCBI Taxonomy" id="1448929"/>
    <lineage>
        <taxon>Bacteria</taxon>
        <taxon>Candidatus Fervidibacterota</taxon>
        <taxon>Candidatus Fervidibacter</taxon>
    </lineage>
</organism>
<name>A0ABT2EKQ8_9BACT</name>
<gene>
    <name evidence="1" type="ORF">M2350_000929</name>
</gene>
<dbReference type="Proteomes" id="UP001204798">
    <property type="component" value="Unassembled WGS sequence"/>
</dbReference>
<evidence type="ECO:0000313" key="2">
    <source>
        <dbReference type="Proteomes" id="UP001204798"/>
    </source>
</evidence>
<evidence type="ECO:0000313" key="1">
    <source>
        <dbReference type="EMBL" id="MCS3918529.1"/>
    </source>
</evidence>